<dbReference type="PANTHER" id="PTHR47359:SF3">
    <property type="entry name" value="NLP_P60 DOMAIN-CONTAINING PROTEIN-RELATED"/>
    <property type="match status" value="1"/>
</dbReference>
<dbReference type="EMBL" id="BAABEP010000054">
    <property type="protein sequence ID" value="GAA3751383.1"/>
    <property type="molecule type" value="Genomic_DNA"/>
</dbReference>
<dbReference type="PROSITE" id="PS51935">
    <property type="entry name" value="NLPC_P60"/>
    <property type="match status" value="1"/>
</dbReference>
<keyword evidence="2" id="KW-0645">Protease</keyword>
<feature type="domain" description="NlpC/P60" evidence="6">
    <location>
        <begin position="231"/>
        <end position="345"/>
    </location>
</feature>
<dbReference type="SUPFAM" id="SSF54001">
    <property type="entry name" value="Cysteine proteinases"/>
    <property type="match status" value="1"/>
</dbReference>
<keyword evidence="4" id="KW-0788">Thiol protease</keyword>
<proteinExistence type="inferred from homology"/>
<comment type="caution">
    <text evidence="7">The sequence shown here is derived from an EMBL/GenBank/DDBJ whole genome shotgun (WGS) entry which is preliminary data.</text>
</comment>
<dbReference type="PANTHER" id="PTHR47359">
    <property type="entry name" value="PEPTIDOGLYCAN DL-ENDOPEPTIDASE CWLO"/>
    <property type="match status" value="1"/>
</dbReference>
<reference evidence="8" key="1">
    <citation type="journal article" date="2019" name="Int. J. Syst. Evol. Microbiol.">
        <title>The Global Catalogue of Microorganisms (GCM) 10K type strain sequencing project: providing services to taxonomists for standard genome sequencing and annotation.</title>
        <authorList>
            <consortium name="The Broad Institute Genomics Platform"/>
            <consortium name="The Broad Institute Genome Sequencing Center for Infectious Disease"/>
            <person name="Wu L."/>
            <person name="Ma J."/>
        </authorList>
    </citation>
    <scope>NUCLEOTIDE SEQUENCE [LARGE SCALE GENOMIC DNA]</scope>
    <source>
        <strain evidence="8">JCM 30846</strain>
    </source>
</reference>
<keyword evidence="5" id="KW-0732">Signal</keyword>
<evidence type="ECO:0000313" key="8">
    <source>
        <dbReference type="Proteomes" id="UP001499884"/>
    </source>
</evidence>
<dbReference type="RefSeq" id="WP_425588399.1">
    <property type="nucleotide sequence ID" value="NZ_BAABEP010000054.1"/>
</dbReference>
<dbReference type="Pfam" id="PF00877">
    <property type="entry name" value="NLPC_P60"/>
    <property type="match status" value="1"/>
</dbReference>
<accession>A0ABP7G1J7</accession>
<evidence type="ECO:0000313" key="7">
    <source>
        <dbReference type="EMBL" id="GAA3751383.1"/>
    </source>
</evidence>
<comment type="similarity">
    <text evidence="1">Belongs to the peptidase C40 family.</text>
</comment>
<evidence type="ECO:0000259" key="6">
    <source>
        <dbReference type="PROSITE" id="PS51935"/>
    </source>
</evidence>
<keyword evidence="8" id="KW-1185">Reference proteome</keyword>
<keyword evidence="3" id="KW-0378">Hydrolase</keyword>
<protein>
    <submittedName>
        <fullName evidence="7">C40 family peptidase</fullName>
    </submittedName>
</protein>
<dbReference type="InterPro" id="IPR000064">
    <property type="entry name" value="NLP_P60_dom"/>
</dbReference>
<dbReference type="InterPro" id="IPR038765">
    <property type="entry name" value="Papain-like_cys_pep_sf"/>
</dbReference>
<evidence type="ECO:0000256" key="3">
    <source>
        <dbReference type="ARBA" id="ARBA00022801"/>
    </source>
</evidence>
<name>A0ABP7G1J7_9ACTN</name>
<dbReference type="Proteomes" id="UP001499884">
    <property type="component" value="Unassembled WGS sequence"/>
</dbReference>
<dbReference type="InterPro" id="IPR051794">
    <property type="entry name" value="PG_Endopeptidase_C40"/>
</dbReference>
<evidence type="ECO:0000256" key="5">
    <source>
        <dbReference type="SAM" id="SignalP"/>
    </source>
</evidence>
<evidence type="ECO:0000256" key="4">
    <source>
        <dbReference type="ARBA" id="ARBA00022807"/>
    </source>
</evidence>
<sequence length="345" mass="36056">MVSHRRPPVSGPGRGARGGAVVALSAAAASAAAALGSAPAGAEPRDTPEATRATVDALYEQAERATDQYNAATDRVHAITTRLHTAQDALARGQARVNTMRGVLSSVVGAQYRSGGIDPSLALLLTSDPDTYLERATLLDRVGDRESGALHRLEEAERGLAQRRAAAAQDLAALRAGRASVARHKQTVQARLDHARRLLAALPAAERDPYGRASRADDRFTLPTGAGGPASARAAAAVAAVRSALGRPYAWGASGPGSFDCSGLMQWAYAQAGVALPRTSQAQRYAGRRIPLSEARPGDLVAYRADASHIAMYVGHGQVVHAPYPGARVRYDPVTMLPVSSVTRV</sequence>
<organism evidence="7 8">
    <name type="scientific">Streptomyces tremellae</name>
    <dbReference type="NCBI Taxonomy" id="1124239"/>
    <lineage>
        <taxon>Bacteria</taxon>
        <taxon>Bacillati</taxon>
        <taxon>Actinomycetota</taxon>
        <taxon>Actinomycetes</taxon>
        <taxon>Kitasatosporales</taxon>
        <taxon>Streptomycetaceae</taxon>
        <taxon>Streptomyces</taxon>
    </lineage>
</organism>
<evidence type="ECO:0000256" key="2">
    <source>
        <dbReference type="ARBA" id="ARBA00022670"/>
    </source>
</evidence>
<feature type="chain" id="PRO_5047321350" evidence="5">
    <location>
        <begin position="43"/>
        <end position="345"/>
    </location>
</feature>
<evidence type="ECO:0000256" key="1">
    <source>
        <dbReference type="ARBA" id="ARBA00007074"/>
    </source>
</evidence>
<gene>
    <name evidence="7" type="ORF">GCM10023082_54130</name>
</gene>
<feature type="signal peptide" evidence="5">
    <location>
        <begin position="1"/>
        <end position="42"/>
    </location>
</feature>
<dbReference type="Gene3D" id="3.90.1720.10">
    <property type="entry name" value="endopeptidase domain like (from Nostoc punctiforme)"/>
    <property type="match status" value="1"/>
</dbReference>